<proteinExistence type="predicted"/>
<comment type="caution">
    <text evidence="2">The sequence shown here is derived from an EMBL/GenBank/DDBJ whole genome shotgun (WGS) entry which is preliminary data.</text>
</comment>
<dbReference type="AlphaFoldDB" id="A0A9W4GS56"/>
<dbReference type="SUPFAM" id="SSF46785">
    <property type="entry name" value="Winged helix' DNA-binding domain"/>
    <property type="match status" value="1"/>
</dbReference>
<protein>
    <submittedName>
        <fullName evidence="2">Uncharacterized protein</fullName>
    </submittedName>
</protein>
<dbReference type="InterPro" id="IPR036388">
    <property type="entry name" value="WH-like_DNA-bd_sf"/>
</dbReference>
<keyword evidence="3" id="KW-1185">Reference proteome</keyword>
<dbReference type="Proteomes" id="UP001152519">
    <property type="component" value="Unassembled WGS sequence"/>
</dbReference>
<dbReference type="InterPro" id="IPR036390">
    <property type="entry name" value="WH_DNA-bd_sf"/>
</dbReference>
<evidence type="ECO:0000313" key="2">
    <source>
        <dbReference type="EMBL" id="CAG6394983.1"/>
    </source>
</evidence>
<dbReference type="EMBL" id="CAJSLV010000059">
    <property type="protein sequence ID" value="CAG6394983.1"/>
    <property type="molecule type" value="Genomic_DNA"/>
</dbReference>
<evidence type="ECO:0000256" key="1">
    <source>
        <dbReference type="SAM" id="MobiDB-lite"/>
    </source>
</evidence>
<accession>A0A9W4GS56</accession>
<sequence length="153" mass="16136">MTATSETHTATPRPSFGQALGQAARQVGKLHHRALTDFDTDFPTWMLMTLLKEKGALPVGDVVRELGLRMDLAEPDTLRVLEAAAASGQITYRPEDRPATAELTAAGATRFASLYAHARETTDAAYAGIDPAMLDTAVTVLLAVTEGAAAQAG</sequence>
<feature type="compositionally biased region" description="Polar residues" evidence="1">
    <location>
        <begin position="1"/>
        <end position="12"/>
    </location>
</feature>
<dbReference type="Gene3D" id="1.10.10.10">
    <property type="entry name" value="Winged helix-like DNA-binding domain superfamily/Winged helix DNA-binding domain"/>
    <property type="match status" value="1"/>
</dbReference>
<reference evidence="2" key="1">
    <citation type="submission" date="2021-05" db="EMBL/GenBank/DDBJ databases">
        <authorList>
            <person name="Arsene-Ploetze F."/>
        </authorList>
    </citation>
    <scope>NUCLEOTIDE SEQUENCE</scope>
    <source>
        <strain evidence="2">DSM 42138</strain>
    </source>
</reference>
<organism evidence="2 3">
    <name type="scientific">Actinacidiphila cocklensis</name>
    <dbReference type="NCBI Taxonomy" id="887465"/>
    <lineage>
        <taxon>Bacteria</taxon>
        <taxon>Bacillati</taxon>
        <taxon>Actinomycetota</taxon>
        <taxon>Actinomycetes</taxon>
        <taxon>Kitasatosporales</taxon>
        <taxon>Streptomycetaceae</taxon>
        <taxon>Actinacidiphila</taxon>
    </lineage>
</organism>
<gene>
    <name evidence="2" type="ORF">SCOCK_30216</name>
</gene>
<feature type="region of interest" description="Disordered" evidence="1">
    <location>
        <begin position="1"/>
        <end position="23"/>
    </location>
</feature>
<dbReference type="RefSeq" id="WP_251491825.1">
    <property type="nucleotide sequence ID" value="NZ_CAJSLV010000059.1"/>
</dbReference>
<name>A0A9W4GS56_9ACTN</name>
<evidence type="ECO:0000313" key="3">
    <source>
        <dbReference type="Proteomes" id="UP001152519"/>
    </source>
</evidence>